<dbReference type="EMBL" id="BDGX01000033">
    <property type="protein sequence ID" value="GAV52724.1"/>
    <property type="molecule type" value="Genomic_DNA"/>
</dbReference>
<keyword evidence="4 6" id="KW-0326">Glycosidase</keyword>
<dbReference type="Gene3D" id="3.20.20.80">
    <property type="entry name" value="Glycosidases"/>
    <property type="match status" value="1"/>
</dbReference>
<organism evidence="10 11">
    <name type="scientific">Zygosaccharomyces rouxii</name>
    <dbReference type="NCBI Taxonomy" id="4956"/>
    <lineage>
        <taxon>Eukaryota</taxon>
        <taxon>Fungi</taxon>
        <taxon>Dikarya</taxon>
        <taxon>Ascomycota</taxon>
        <taxon>Saccharomycotina</taxon>
        <taxon>Saccharomycetes</taxon>
        <taxon>Saccharomycetales</taxon>
        <taxon>Saccharomycetaceae</taxon>
        <taxon>Zygosaccharomyces</taxon>
    </lineage>
</organism>
<evidence type="ECO:0000256" key="1">
    <source>
        <dbReference type="ARBA" id="ARBA00007806"/>
    </source>
</evidence>
<feature type="domain" description="Glycoside hydrolase family 31 TIM barrel" evidence="7">
    <location>
        <begin position="282"/>
        <end position="647"/>
    </location>
</feature>
<feature type="domain" description="Glycoside hydrolase family 31 N-terminal" evidence="8">
    <location>
        <begin position="156"/>
        <end position="238"/>
    </location>
</feature>
<dbReference type="SUPFAM" id="SSF51011">
    <property type="entry name" value="Glycosyl hydrolase domain"/>
    <property type="match status" value="1"/>
</dbReference>
<protein>
    <recommendedName>
        <fullName evidence="5">Maltase</fullName>
    </recommendedName>
</protein>
<dbReference type="Gene3D" id="2.60.40.1760">
    <property type="entry name" value="glycosyl hydrolase (family 31)"/>
    <property type="match status" value="1"/>
</dbReference>
<dbReference type="Gene3D" id="2.60.40.1180">
    <property type="entry name" value="Golgi alpha-mannosidase II"/>
    <property type="match status" value="2"/>
</dbReference>
<dbReference type="InterPro" id="IPR013780">
    <property type="entry name" value="Glyco_hydro_b"/>
</dbReference>
<dbReference type="InterPro" id="IPR017853">
    <property type="entry name" value="GH"/>
</dbReference>
<comment type="similarity">
    <text evidence="1 6">Belongs to the glycosyl hydrolase 31 family.</text>
</comment>
<accession>A0A1Q3AAF6</accession>
<dbReference type="SUPFAM" id="SSF51445">
    <property type="entry name" value="(Trans)glycosidases"/>
    <property type="match status" value="1"/>
</dbReference>
<dbReference type="GO" id="GO:0030246">
    <property type="term" value="F:carbohydrate binding"/>
    <property type="evidence" value="ECO:0007669"/>
    <property type="project" value="InterPro"/>
</dbReference>
<evidence type="ECO:0000256" key="5">
    <source>
        <dbReference type="ARBA" id="ARBA00041343"/>
    </source>
</evidence>
<dbReference type="Pfam" id="PF13802">
    <property type="entry name" value="Gal_mutarotas_2"/>
    <property type="match status" value="1"/>
</dbReference>
<dbReference type="GO" id="GO:0004553">
    <property type="term" value="F:hydrolase activity, hydrolyzing O-glycosyl compounds"/>
    <property type="evidence" value="ECO:0007669"/>
    <property type="project" value="InterPro"/>
</dbReference>
<dbReference type="AlphaFoldDB" id="A0A1Q3AAF6"/>
<gene>
    <name evidence="10" type="ORF">ZYGR_0AG07150</name>
</gene>
<name>A0A1Q3AAF6_ZYGRO</name>
<dbReference type="InterPro" id="IPR025887">
    <property type="entry name" value="Glyco_hydro_31_N_dom"/>
</dbReference>
<comment type="caution">
    <text evidence="10">The sequence shown here is derived from an EMBL/GenBank/DDBJ whole genome shotgun (WGS) entry which is preliminary data.</text>
</comment>
<evidence type="ECO:0000313" key="11">
    <source>
        <dbReference type="Proteomes" id="UP000187013"/>
    </source>
</evidence>
<evidence type="ECO:0000256" key="6">
    <source>
        <dbReference type="RuleBase" id="RU361185"/>
    </source>
</evidence>
<evidence type="ECO:0000259" key="7">
    <source>
        <dbReference type="Pfam" id="PF01055"/>
    </source>
</evidence>
<evidence type="ECO:0000256" key="4">
    <source>
        <dbReference type="ARBA" id="ARBA00023295"/>
    </source>
</evidence>
<dbReference type="PROSITE" id="PS00129">
    <property type="entry name" value="GLYCOSYL_HYDROL_F31_1"/>
    <property type="match status" value="1"/>
</dbReference>
<keyword evidence="2 6" id="KW-0378">Hydrolase</keyword>
<dbReference type="Proteomes" id="UP000187013">
    <property type="component" value="Unassembled WGS sequence"/>
</dbReference>
<dbReference type="OrthoDB" id="1334205at2759"/>
<dbReference type="CDD" id="cd14752">
    <property type="entry name" value="GH31_N"/>
    <property type="match status" value="1"/>
</dbReference>
<dbReference type="InterPro" id="IPR011013">
    <property type="entry name" value="Gal_mutarotase_sf_dom"/>
</dbReference>
<evidence type="ECO:0000259" key="8">
    <source>
        <dbReference type="Pfam" id="PF13802"/>
    </source>
</evidence>
<dbReference type="GO" id="GO:0005975">
    <property type="term" value="P:carbohydrate metabolic process"/>
    <property type="evidence" value="ECO:0007669"/>
    <property type="project" value="InterPro"/>
</dbReference>
<dbReference type="PANTHER" id="PTHR22762:SF133">
    <property type="entry name" value="P-TYPE DOMAIN-CONTAINING PROTEIN"/>
    <property type="match status" value="1"/>
</dbReference>
<dbReference type="InterPro" id="IPR000322">
    <property type="entry name" value="Glyco_hydro_31_TIM"/>
</dbReference>
<sequence length="872" mass="98333">MSERDIVNEILKNDASVDTNLAVRDAGVPTVKNPEAPNTQEFCPGYKLINVQESLDGISGDLVLAGEPANIYGKDINKLKLKVEYQNENRIKVEILPAEITDETSFWYLVPEEVLPTGKKEKADFHSKLKFEYSEGPSFWFSVSRLDTCEVLFSTKGYDLVFEDQFIEFRASMEKSHYIYGLGEIMGDFRIAPGSVRTMYNADIGDTIGANLYGTHPFYIEERFKSGTAHGVYLRNAHAQEVLVKETELIWRALGGTVDLYFFAGPTAKDVIKQYQGVIGFPAMHQYWTLGLHQCRWGYKNIADLCDVVNTHREHGIPLETIWSDIDYMEKYRDFTLDPVNYPKKELGRFLETLHAKGQKYVPIIDAAIYAPKKEEEADYKPFVRGVEADAFIRNPDGSLYIGKVWPGNTVFPDWLESRATAWWTDELEILYKDLKYDGIWLDMNEVASFVEGSAGKKDVSEYDAGGRNIARPPYTINTWQKPNTLEGHSISTTALHAGDVTEYDFHNLWGYQHSIATYKALEKIQPGKRPFVISRSTFAGSGKWAGHWGGDNWSEWKYLRYSISQALTFSMFGMPMFGVDVGGFSGDTTPELMSRWAQLGAFFTFYRNHNAKKSIGQEFYQWPEVESAAKTALHIRYLLLPYFYTLLQQAHSFGETVIRALVWEFPGITTADIDSQFMVGPSLLVIPVLEKGASSVKGIFPGQDTTWYDWYTHARVEQPSNRNVSINAPLGHIPVYIRGGSILPLQQPGYTTADSRNGEWYLIAALDLEGKASGELYVDDGESIKSPTKTIGLSVANGKLISNVSGDFQIQQNLVQITVLGITTSPTDVKWNGKASHFKYDDDIQSLKIFNAGETASELQALNENLHIEWV</sequence>
<dbReference type="SUPFAM" id="SSF74650">
    <property type="entry name" value="Galactose mutarotase-like"/>
    <property type="match status" value="1"/>
</dbReference>
<evidence type="ECO:0000313" key="10">
    <source>
        <dbReference type="EMBL" id="GAV52724.1"/>
    </source>
</evidence>
<dbReference type="InterPro" id="IPR048395">
    <property type="entry name" value="Glyco_hydro_31_C"/>
</dbReference>
<proteinExistence type="inferred from homology"/>
<evidence type="ECO:0000256" key="3">
    <source>
        <dbReference type="ARBA" id="ARBA00023180"/>
    </source>
</evidence>
<dbReference type="Pfam" id="PF21365">
    <property type="entry name" value="Glyco_hydro_31_3rd"/>
    <property type="match status" value="1"/>
</dbReference>
<feature type="domain" description="Glycosyl hydrolase family 31 C-terminal" evidence="9">
    <location>
        <begin position="655"/>
        <end position="744"/>
    </location>
</feature>
<dbReference type="CDD" id="cd06602">
    <property type="entry name" value="GH31_MGAM_SI_GAA"/>
    <property type="match status" value="1"/>
</dbReference>
<evidence type="ECO:0000259" key="9">
    <source>
        <dbReference type="Pfam" id="PF21365"/>
    </source>
</evidence>
<dbReference type="PANTHER" id="PTHR22762">
    <property type="entry name" value="ALPHA-GLUCOSIDASE"/>
    <property type="match status" value="1"/>
</dbReference>
<evidence type="ECO:0000256" key="2">
    <source>
        <dbReference type="ARBA" id="ARBA00022801"/>
    </source>
</evidence>
<dbReference type="FunFam" id="2.60.40.1180:FF:000001">
    <property type="entry name" value="Maltase-glucoamylase, intestinal"/>
    <property type="match status" value="1"/>
</dbReference>
<keyword evidence="3" id="KW-0325">Glycoprotein</keyword>
<dbReference type="InterPro" id="IPR030458">
    <property type="entry name" value="Glyco_hydro_31_AS"/>
</dbReference>
<reference evidence="10 11" key="1">
    <citation type="submission" date="2016-08" db="EMBL/GenBank/DDBJ databases">
        <title>Draft genome sequence of allopolyploid Zygosaccharomyces rouxii.</title>
        <authorList>
            <person name="Watanabe J."/>
            <person name="Uehara K."/>
            <person name="Mogi Y."/>
            <person name="Tsukioka Y."/>
        </authorList>
    </citation>
    <scope>NUCLEOTIDE SEQUENCE [LARGE SCALE GENOMIC DNA]</scope>
    <source>
        <strain evidence="10 11">NBRC 110957</strain>
    </source>
</reference>
<dbReference type="Pfam" id="PF01055">
    <property type="entry name" value="Glyco_hydro_31_2nd"/>
    <property type="match status" value="1"/>
</dbReference>